<evidence type="ECO:0000313" key="1">
    <source>
        <dbReference type="EMBL" id="KAK3587473.1"/>
    </source>
</evidence>
<dbReference type="AlphaFoldDB" id="A0AAE0VR28"/>
<proteinExistence type="predicted"/>
<reference evidence="1" key="1">
    <citation type="journal article" date="2021" name="Genome Biol. Evol.">
        <title>A High-Quality Reference Genome for a Parasitic Bivalve with Doubly Uniparental Inheritance (Bivalvia: Unionida).</title>
        <authorList>
            <person name="Smith C.H."/>
        </authorList>
    </citation>
    <scope>NUCLEOTIDE SEQUENCE</scope>
    <source>
        <strain evidence="1">CHS0354</strain>
    </source>
</reference>
<sequence length="103" mass="12121">MLSLISLYVCHFHKSVRKIPGYYKLGKKFYIFFYFPTSSKSPFLLDILEEDHGFKFACFLKNFSIFPVLHDGEFPKHFSLNEKNFSQFIFDETFINNNAGDVA</sequence>
<comment type="caution">
    <text evidence="1">The sequence shown here is derived from an EMBL/GenBank/DDBJ whole genome shotgun (WGS) entry which is preliminary data.</text>
</comment>
<dbReference type="EMBL" id="JAEAOA010000285">
    <property type="protein sequence ID" value="KAK3587473.1"/>
    <property type="molecule type" value="Genomic_DNA"/>
</dbReference>
<name>A0AAE0VR28_9BIVA</name>
<dbReference type="Proteomes" id="UP001195483">
    <property type="component" value="Unassembled WGS sequence"/>
</dbReference>
<accession>A0AAE0VR28</accession>
<reference evidence="1" key="2">
    <citation type="journal article" date="2021" name="Genome Biol. Evol.">
        <title>Developing a high-quality reference genome for a parasitic bivalve with doubly uniparental inheritance (Bivalvia: Unionida).</title>
        <authorList>
            <person name="Smith C.H."/>
        </authorList>
    </citation>
    <scope>NUCLEOTIDE SEQUENCE</scope>
    <source>
        <strain evidence="1">CHS0354</strain>
        <tissue evidence="1">Mantle</tissue>
    </source>
</reference>
<reference evidence="1" key="3">
    <citation type="submission" date="2023-05" db="EMBL/GenBank/DDBJ databases">
        <authorList>
            <person name="Smith C.H."/>
        </authorList>
    </citation>
    <scope>NUCLEOTIDE SEQUENCE</scope>
    <source>
        <strain evidence="1">CHS0354</strain>
        <tissue evidence="1">Mantle</tissue>
    </source>
</reference>
<organism evidence="1 2">
    <name type="scientific">Potamilus streckersoni</name>
    <dbReference type="NCBI Taxonomy" id="2493646"/>
    <lineage>
        <taxon>Eukaryota</taxon>
        <taxon>Metazoa</taxon>
        <taxon>Spiralia</taxon>
        <taxon>Lophotrochozoa</taxon>
        <taxon>Mollusca</taxon>
        <taxon>Bivalvia</taxon>
        <taxon>Autobranchia</taxon>
        <taxon>Heteroconchia</taxon>
        <taxon>Palaeoheterodonta</taxon>
        <taxon>Unionida</taxon>
        <taxon>Unionoidea</taxon>
        <taxon>Unionidae</taxon>
        <taxon>Ambleminae</taxon>
        <taxon>Lampsilini</taxon>
        <taxon>Potamilus</taxon>
    </lineage>
</organism>
<gene>
    <name evidence="1" type="ORF">CHS0354_003610</name>
</gene>
<protein>
    <submittedName>
        <fullName evidence="1">Uncharacterized protein</fullName>
    </submittedName>
</protein>
<evidence type="ECO:0000313" key="2">
    <source>
        <dbReference type="Proteomes" id="UP001195483"/>
    </source>
</evidence>
<keyword evidence="2" id="KW-1185">Reference proteome</keyword>